<keyword evidence="3" id="KW-1185">Reference proteome</keyword>
<name>A0A7G9GKK0_9FIRM</name>
<dbReference type="GO" id="GO:0008168">
    <property type="term" value="F:methyltransferase activity"/>
    <property type="evidence" value="ECO:0007669"/>
    <property type="project" value="UniProtKB-KW"/>
</dbReference>
<dbReference type="Gene3D" id="3.40.50.150">
    <property type="entry name" value="Vaccinia Virus protein VP39"/>
    <property type="match status" value="1"/>
</dbReference>
<dbReference type="PANTHER" id="PTHR43861">
    <property type="entry name" value="TRANS-ACONITATE 2-METHYLTRANSFERASE-RELATED"/>
    <property type="match status" value="1"/>
</dbReference>
<dbReference type="InterPro" id="IPR029063">
    <property type="entry name" value="SAM-dependent_MTases_sf"/>
</dbReference>
<dbReference type="CDD" id="cd02440">
    <property type="entry name" value="AdoMet_MTases"/>
    <property type="match status" value="1"/>
</dbReference>
<accession>A0A7G9GKK0</accession>
<reference evidence="2 3" key="1">
    <citation type="submission" date="2020-08" db="EMBL/GenBank/DDBJ databases">
        <authorList>
            <person name="Liu C."/>
            <person name="Sun Q."/>
        </authorList>
    </citation>
    <scope>NUCLEOTIDE SEQUENCE [LARGE SCALE GENOMIC DNA]</scope>
    <source>
        <strain evidence="2 3">NSJ-61</strain>
    </source>
</reference>
<dbReference type="EMBL" id="CP060636">
    <property type="protein sequence ID" value="QNM11332.1"/>
    <property type="molecule type" value="Genomic_DNA"/>
</dbReference>
<proteinExistence type="predicted"/>
<dbReference type="Pfam" id="PF13847">
    <property type="entry name" value="Methyltransf_31"/>
    <property type="match status" value="1"/>
</dbReference>
<dbReference type="AlphaFoldDB" id="A0A7G9GKK0"/>
<dbReference type="RefSeq" id="WP_117451807.1">
    <property type="nucleotide sequence ID" value="NZ_CP060636.1"/>
</dbReference>
<feature type="domain" description="Methyltransferase" evidence="1">
    <location>
        <begin position="50"/>
        <end position="174"/>
    </location>
</feature>
<organism evidence="2 3">
    <name type="scientific">[Eubacterium] hominis</name>
    <dbReference type="NCBI Taxonomy" id="2764325"/>
    <lineage>
        <taxon>Bacteria</taxon>
        <taxon>Bacillati</taxon>
        <taxon>Bacillota</taxon>
        <taxon>Erysipelotrichia</taxon>
        <taxon>Erysipelotrichales</taxon>
        <taxon>Erysipelotrichaceae</taxon>
        <taxon>Amedibacillus</taxon>
    </lineage>
</organism>
<protein>
    <submittedName>
        <fullName evidence="2">Class I SAM-dependent methyltransferase</fullName>
    </submittedName>
</protein>
<keyword evidence="2" id="KW-0489">Methyltransferase</keyword>
<dbReference type="KEGG" id="ehn:H9Q80_13835"/>
<dbReference type="Proteomes" id="UP000515856">
    <property type="component" value="Chromosome"/>
</dbReference>
<evidence type="ECO:0000313" key="3">
    <source>
        <dbReference type="Proteomes" id="UP000515856"/>
    </source>
</evidence>
<evidence type="ECO:0000313" key="2">
    <source>
        <dbReference type="EMBL" id="QNM11332.1"/>
    </source>
</evidence>
<keyword evidence="2" id="KW-0808">Transferase</keyword>
<dbReference type="GO" id="GO:0032259">
    <property type="term" value="P:methylation"/>
    <property type="evidence" value="ECO:0007669"/>
    <property type="project" value="UniProtKB-KW"/>
</dbReference>
<evidence type="ECO:0000259" key="1">
    <source>
        <dbReference type="Pfam" id="PF13847"/>
    </source>
</evidence>
<dbReference type="SUPFAM" id="SSF53335">
    <property type="entry name" value="S-adenosyl-L-methionine-dependent methyltransferases"/>
    <property type="match status" value="1"/>
</dbReference>
<dbReference type="InterPro" id="IPR025714">
    <property type="entry name" value="Methyltranfer_dom"/>
</dbReference>
<sequence length="234" mass="27028">MDDKNKESLEAWEENAKFWDEAMGDESNKFHRETVRPKVNELLDIQPDDFILDIACGNGNYSAYLANQGISVVAFDYSANMIELAKKRQHRYLEQIEFCVADATNESSLLALRRKKPFTKAVSNMAIMDISDIEPLFRSVNQMLIDQGSFVFATQHPCFVTLTKQYMTPHSYYGEAITGQPKEQCYYHRSMQDIFHLCFACGFVVDGFYEECFAHEEIPEIIIVRAKKIKDIEK</sequence>
<gene>
    <name evidence="2" type="ORF">H9Q80_13835</name>
</gene>